<comment type="caution">
    <text evidence="10">The sequence shown here is derived from an EMBL/GenBank/DDBJ whole genome shotgun (WGS) entry which is preliminary data.</text>
</comment>
<dbReference type="InterPro" id="IPR006602">
    <property type="entry name" value="DM10_dom"/>
</dbReference>
<dbReference type="EMBL" id="VVIM01000010">
    <property type="protein sequence ID" value="KAB0792692.1"/>
    <property type="molecule type" value="Genomic_DNA"/>
</dbReference>
<evidence type="ECO:0000259" key="8">
    <source>
        <dbReference type="PROSITE" id="PS51336"/>
    </source>
</evidence>
<keyword evidence="4" id="KW-0206">Cytoskeleton</keyword>
<dbReference type="Proteomes" id="UP000327044">
    <property type="component" value="Unassembled WGS sequence"/>
</dbReference>
<evidence type="ECO:0000256" key="1">
    <source>
        <dbReference type="ARBA" id="ARBA00004430"/>
    </source>
</evidence>
<dbReference type="FunCoup" id="A0A5N4AY59">
    <property type="interactions" value="14"/>
</dbReference>
<dbReference type="EMBL" id="VVIM01000002">
    <property type="protein sequence ID" value="KAB0802256.1"/>
    <property type="molecule type" value="Genomic_DNA"/>
</dbReference>
<dbReference type="PROSITE" id="PS51336">
    <property type="entry name" value="DM10"/>
    <property type="match status" value="3"/>
</dbReference>
<evidence type="ECO:0000256" key="3">
    <source>
        <dbReference type="ARBA" id="ARBA00022737"/>
    </source>
</evidence>
<feature type="domain" description="DM10" evidence="8">
    <location>
        <begin position="75"/>
        <end position="182"/>
    </location>
</feature>
<proteinExistence type="predicted"/>
<dbReference type="GO" id="GO:0005930">
    <property type="term" value="C:axoneme"/>
    <property type="evidence" value="ECO:0007669"/>
    <property type="project" value="UniProtKB-SubCell"/>
</dbReference>
<comment type="function">
    <text evidence="6">Microtubule inner protein (MIP) part of the dynein-decorated doublet microtubules (DMTs) in cilia axoneme, which is required for motile cilia beating.</text>
</comment>
<dbReference type="FunFam" id="2.30.29.170:FF:000004">
    <property type="entry name" value="EF-hand domain containing 2"/>
    <property type="match status" value="1"/>
</dbReference>
<dbReference type="PANTHER" id="PTHR12086">
    <property type="entry name" value="EF-HAND DOMAIN C-TERMINAL CONTAINING PROTEIN"/>
    <property type="match status" value="1"/>
</dbReference>
<evidence type="ECO:0000256" key="5">
    <source>
        <dbReference type="ARBA" id="ARBA00023273"/>
    </source>
</evidence>
<reference evidence="10 11" key="1">
    <citation type="journal article" date="2018" name="Elife">
        <title>Firefly genomes illuminate parallel origins of bioluminescence in beetles.</title>
        <authorList>
            <person name="Fallon T.R."/>
            <person name="Lower S.E."/>
            <person name="Chang C.H."/>
            <person name="Bessho-Uehara M."/>
            <person name="Martin G.J."/>
            <person name="Bewick A.J."/>
            <person name="Behringer M."/>
            <person name="Debat H.J."/>
            <person name="Wong I."/>
            <person name="Day J.C."/>
            <person name="Suvorov A."/>
            <person name="Silva C.J."/>
            <person name="Stanger-Hall K.F."/>
            <person name="Hall D.W."/>
            <person name="Schmitz R.J."/>
            <person name="Nelson D.R."/>
            <person name="Lewis S.M."/>
            <person name="Shigenobu S."/>
            <person name="Bybee S.M."/>
            <person name="Larracuente A.M."/>
            <person name="Oba Y."/>
            <person name="Weng J.K."/>
        </authorList>
    </citation>
    <scope>NUCLEOTIDE SEQUENCE [LARGE SCALE GENOMIC DNA]</scope>
    <source>
        <strain evidence="10">1611_PpyrPB1</strain>
        <tissue evidence="10">Whole body</tissue>
    </source>
</reference>
<keyword evidence="5" id="KW-0966">Cell projection</keyword>
<evidence type="ECO:0000256" key="4">
    <source>
        <dbReference type="ARBA" id="ARBA00023212"/>
    </source>
</evidence>
<sequence length="758" mass="87790">MARCPGLPFLPGFTFNPLIGKTKFNIDPKFDFIEKGVGALCERVKPNMLGNLTDRYPSLYPRGEVPEIPSWIGFDKQILRFYAFFRETLQEHRCAPFQIRKVVIYFFLEDGTIQVMEPKIDNSGISQGTLLARARVRFPAPMNANFYDVMDLNVGNEVEFYGRVYKITDCDKFTRNFLNRCGIAVPDPINVPEDPYYKSRAYDIETRLPKKPSRKIDTLGKFLENDRKVLRFYGYWDDQETQYGYLHHLEVLYYLSDDTIDIKEVVVDNGGHKSSSVFFRRDKLVKKYTGLPRPGDHCHLTLLNVLGNDIKSSRYVVDSLDCGKEHRDYYLEQDLTIGGMINVYGRKVVLTDCDSYTKEYYRAKYGLDSFVPIPKPLDSQMGIPTPQERELPPWNGYGSFEDSAQNCITVEPKAPHGDFKKFLKFDKNGLDSHVLRFEGRLISSIDENCGRIFVISYFLSNDTIAVFELARANSGFKTSPFFKRGEIKLPGQAVFTSKPPECYRTQHIFVGATLVINSFKFVLVDADDYALRYMELNCHEFPKSNIKLIMDKIRKVVRPTYKDFVAENIPTETPVITYEKLRNKLCRLMGSDFTEQEMITVSRAFSANCVEEKFNRDAIRAITLTELKRFLWDDLKRLREYLIKFDHQKKGTLPRQEVYKLLRACRLPVDITLLNRILDVIVKDQHGNLIYDDLLKFLNRDLCAMADTIPINIKYELYWTSDRDVKAGTLINWCEFNKSLDLEKEIVDASGPFVEEGQ</sequence>
<feature type="domain" description="DM10" evidence="8">
    <location>
        <begin position="226"/>
        <end position="365"/>
    </location>
</feature>
<protein>
    <recommendedName>
        <fullName evidence="7">EF-hand domain-containing family member C2</fullName>
    </recommendedName>
</protein>
<keyword evidence="3" id="KW-0677">Repeat</keyword>
<dbReference type="Pfam" id="PF06565">
    <property type="entry name" value="DM10_dom"/>
    <property type="match status" value="3"/>
</dbReference>
<reference evidence="10" key="2">
    <citation type="submission" date="2019-08" db="EMBL/GenBank/DDBJ databases">
        <authorList>
            <consortium name="Photinus pyralis genome working group"/>
            <person name="Fallon T.R."/>
            <person name="Sander Lower S.E."/>
            <person name="Weng J.-K."/>
        </authorList>
    </citation>
    <scope>NUCLEOTIDE SEQUENCE</scope>
    <source>
        <strain evidence="10">1611_PpyrPB1</strain>
        <tissue evidence="10">Whole body</tissue>
    </source>
</reference>
<evidence type="ECO:0000256" key="6">
    <source>
        <dbReference type="ARBA" id="ARBA00035003"/>
    </source>
</evidence>
<evidence type="ECO:0000313" key="9">
    <source>
        <dbReference type="EMBL" id="KAB0792692.1"/>
    </source>
</evidence>
<comment type="subcellular location">
    <subcellularLocation>
        <location evidence="1">Cytoplasm</location>
        <location evidence="1">Cytoskeleton</location>
        <location evidence="1">Cilium axoneme</location>
    </subcellularLocation>
</comment>
<organism evidence="10 11">
    <name type="scientific">Photinus pyralis</name>
    <name type="common">Common eastern firefly</name>
    <name type="synonym">Lampyris pyralis</name>
    <dbReference type="NCBI Taxonomy" id="7054"/>
    <lineage>
        <taxon>Eukaryota</taxon>
        <taxon>Metazoa</taxon>
        <taxon>Ecdysozoa</taxon>
        <taxon>Arthropoda</taxon>
        <taxon>Hexapoda</taxon>
        <taxon>Insecta</taxon>
        <taxon>Pterygota</taxon>
        <taxon>Neoptera</taxon>
        <taxon>Endopterygota</taxon>
        <taxon>Coleoptera</taxon>
        <taxon>Polyphaga</taxon>
        <taxon>Elateriformia</taxon>
        <taxon>Elateroidea</taxon>
        <taxon>Lampyridae</taxon>
        <taxon>Lampyrinae</taxon>
        <taxon>Photinus</taxon>
    </lineage>
</organism>
<dbReference type="Gene3D" id="2.30.29.170">
    <property type="match status" value="3"/>
</dbReference>
<dbReference type="SUPFAM" id="SSF47473">
    <property type="entry name" value="EF-hand"/>
    <property type="match status" value="1"/>
</dbReference>
<dbReference type="GO" id="GO:0005874">
    <property type="term" value="C:microtubule"/>
    <property type="evidence" value="ECO:0007669"/>
    <property type="project" value="TreeGrafter"/>
</dbReference>
<evidence type="ECO:0000256" key="2">
    <source>
        <dbReference type="ARBA" id="ARBA00022490"/>
    </source>
</evidence>
<name>A0A5N4AY59_PHOPY</name>
<dbReference type="InterPro" id="IPR011992">
    <property type="entry name" value="EF-hand-dom_pair"/>
</dbReference>
<feature type="domain" description="DM10" evidence="8">
    <location>
        <begin position="431"/>
        <end position="538"/>
    </location>
</feature>
<keyword evidence="2" id="KW-0963">Cytoplasm</keyword>
<dbReference type="PANTHER" id="PTHR12086:SF11">
    <property type="entry name" value="EF-HAND DOMAIN-CONTAINING FAMILY MEMBER C2"/>
    <property type="match status" value="1"/>
</dbReference>
<evidence type="ECO:0000313" key="10">
    <source>
        <dbReference type="EMBL" id="KAB0802256.1"/>
    </source>
</evidence>
<dbReference type="GO" id="GO:0010975">
    <property type="term" value="P:regulation of neuron projection development"/>
    <property type="evidence" value="ECO:0007669"/>
    <property type="project" value="TreeGrafter"/>
</dbReference>
<dbReference type="SMART" id="SM00676">
    <property type="entry name" value="DM10"/>
    <property type="match status" value="3"/>
</dbReference>
<dbReference type="InterPro" id="IPR040193">
    <property type="entry name" value="EFHC1/EFHC2/EFHB"/>
</dbReference>
<dbReference type="FunFam" id="2.30.29.170:FF:000002">
    <property type="entry name" value="EF-hand domain (C-terminal) containing 1"/>
    <property type="match status" value="1"/>
</dbReference>
<dbReference type="Gene3D" id="1.10.238.10">
    <property type="entry name" value="EF-hand"/>
    <property type="match status" value="1"/>
</dbReference>
<keyword evidence="11" id="KW-1185">Reference proteome</keyword>
<gene>
    <name evidence="10" type="ORF">PPYR_04442</name>
    <name evidence="9" type="ORF">PPYR_14651</name>
</gene>
<evidence type="ECO:0000256" key="7">
    <source>
        <dbReference type="ARBA" id="ARBA00039880"/>
    </source>
</evidence>
<dbReference type="InParanoid" id="A0A5N4AY59"/>
<dbReference type="OrthoDB" id="6360546at2759"/>
<evidence type="ECO:0000313" key="11">
    <source>
        <dbReference type="Proteomes" id="UP000327044"/>
    </source>
</evidence>
<accession>A0A5N4AY59</accession>
<dbReference type="AlphaFoldDB" id="A0A5N4AY59"/>